<feature type="non-terminal residue" evidence="2">
    <location>
        <position position="100"/>
    </location>
</feature>
<gene>
    <name evidence="2" type="ORF">M9458_024072</name>
</gene>
<feature type="region of interest" description="Disordered" evidence="1">
    <location>
        <begin position="54"/>
        <end position="73"/>
    </location>
</feature>
<dbReference type="Proteomes" id="UP001529510">
    <property type="component" value="Unassembled WGS sequence"/>
</dbReference>
<protein>
    <submittedName>
        <fullName evidence="2">Uncharacterized protein</fullName>
    </submittedName>
</protein>
<accession>A0ABD0Q9R5</accession>
<sequence>YQIRALESQKRQQEIVLRRKTQEVTALRRLAKPMSERVAGRVVRRLTSVDSGAELSNSTITTSSEPESTRSVSSIIRQWNTKLNGYLGENDSHGTGGNLA</sequence>
<comment type="caution">
    <text evidence="2">The sequence shown here is derived from an EMBL/GenBank/DDBJ whole genome shotgun (WGS) entry which is preliminary data.</text>
</comment>
<reference evidence="2 3" key="1">
    <citation type="submission" date="2024-05" db="EMBL/GenBank/DDBJ databases">
        <title>Genome sequencing and assembly of Indian major carp, Cirrhinus mrigala (Hamilton, 1822).</title>
        <authorList>
            <person name="Mohindra V."/>
            <person name="Chowdhury L.M."/>
            <person name="Lal K."/>
            <person name="Jena J.K."/>
        </authorList>
    </citation>
    <scope>NUCLEOTIDE SEQUENCE [LARGE SCALE GENOMIC DNA]</scope>
    <source>
        <strain evidence="2">CM1030</strain>
        <tissue evidence="2">Blood</tissue>
    </source>
</reference>
<name>A0ABD0Q9R5_CIRMR</name>
<evidence type="ECO:0000313" key="2">
    <source>
        <dbReference type="EMBL" id="KAL0181666.1"/>
    </source>
</evidence>
<evidence type="ECO:0000256" key="1">
    <source>
        <dbReference type="SAM" id="MobiDB-lite"/>
    </source>
</evidence>
<keyword evidence="3" id="KW-1185">Reference proteome</keyword>
<evidence type="ECO:0000313" key="3">
    <source>
        <dbReference type="Proteomes" id="UP001529510"/>
    </source>
</evidence>
<proteinExistence type="predicted"/>
<feature type="compositionally biased region" description="Low complexity" evidence="1">
    <location>
        <begin position="56"/>
        <end position="73"/>
    </location>
</feature>
<dbReference type="EMBL" id="JAMKFB020000011">
    <property type="protein sequence ID" value="KAL0181666.1"/>
    <property type="molecule type" value="Genomic_DNA"/>
</dbReference>
<dbReference type="AlphaFoldDB" id="A0ABD0Q9R5"/>
<organism evidence="2 3">
    <name type="scientific">Cirrhinus mrigala</name>
    <name type="common">Mrigala</name>
    <dbReference type="NCBI Taxonomy" id="683832"/>
    <lineage>
        <taxon>Eukaryota</taxon>
        <taxon>Metazoa</taxon>
        <taxon>Chordata</taxon>
        <taxon>Craniata</taxon>
        <taxon>Vertebrata</taxon>
        <taxon>Euteleostomi</taxon>
        <taxon>Actinopterygii</taxon>
        <taxon>Neopterygii</taxon>
        <taxon>Teleostei</taxon>
        <taxon>Ostariophysi</taxon>
        <taxon>Cypriniformes</taxon>
        <taxon>Cyprinidae</taxon>
        <taxon>Labeoninae</taxon>
        <taxon>Labeonini</taxon>
        <taxon>Cirrhinus</taxon>
    </lineage>
</organism>
<feature type="non-terminal residue" evidence="2">
    <location>
        <position position="1"/>
    </location>
</feature>